<keyword evidence="3" id="KW-1185">Reference proteome</keyword>
<proteinExistence type="inferred from homology"/>
<comment type="similarity">
    <text evidence="1">Belongs to the outer membrane factor (OMF) (TC 1.B.17) family.</text>
</comment>
<evidence type="ECO:0000256" key="1">
    <source>
        <dbReference type="ARBA" id="ARBA00007613"/>
    </source>
</evidence>
<dbReference type="Pfam" id="PF02321">
    <property type="entry name" value="OEP"/>
    <property type="match status" value="1"/>
</dbReference>
<dbReference type="Proteomes" id="UP001595793">
    <property type="component" value="Unassembled WGS sequence"/>
</dbReference>
<sequence length="63" mass="7309">MFEETFSRTQDRYYNGQTTALDLRDTQIALFNAKVQVNEIKLQLVNSRIRLESLKGTLMSAIQ</sequence>
<gene>
    <name evidence="2" type="ORF">ACFOS1_01445</name>
</gene>
<name>A0ABV8H1Q7_9FLAO</name>
<dbReference type="RefSeq" id="WP_290232541.1">
    <property type="nucleotide sequence ID" value="NZ_JAUFPZ010000002.1"/>
</dbReference>
<organism evidence="2 3">
    <name type="scientific">Zunongwangia endophytica</name>
    <dbReference type="NCBI Taxonomy" id="1808945"/>
    <lineage>
        <taxon>Bacteria</taxon>
        <taxon>Pseudomonadati</taxon>
        <taxon>Bacteroidota</taxon>
        <taxon>Flavobacteriia</taxon>
        <taxon>Flavobacteriales</taxon>
        <taxon>Flavobacteriaceae</taxon>
        <taxon>Zunongwangia</taxon>
    </lineage>
</organism>
<comment type="caution">
    <text evidence="2">The sequence shown here is derived from an EMBL/GenBank/DDBJ whole genome shotgun (WGS) entry which is preliminary data.</text>
</comment>
<accession>A0ABV8H1Q7</accession>
<dbReference type="EMBL" id="JBHSAS010000002">
    <property type="protein sequence ID" value="MFC4026058.1"/>
    <property type="molecule type" value="Genomic_DNA"/>
</dbReference>
<reference evidence="3" key="1">
    <citation type="journal article" date="2019" name="Int. J. Syst. Evol. Microbiol.">
        <title>The Global Catalogue of Microorganisms (GCM) 10K type strain sequencing project: providing services to taxonomists for standard genome sequencing and annotation.</title>
        <authorList>
            <consortium name="The Broad Institute Genomics Platform"/>
            <consortium name="The Broad Institute Genome Sequencing Center for Infectious Disease"/>
            <person name="Wu L."/>
            <person name="Ma J."/>
        </authorList>
    </citation>
    <scope>NUCLEOTIDE SEQUENCE [LARGE SCALE GENOMIC DNA]</scope>
    <source>
        <strain evidence="3">CECT 9128</strain>
    </source>
</reference>
<dbReference type="SUPFAM" id="SSF56954">
    <property type="entry name" value="Outer membrane efflux proteins (OEP)"/>
    <property type="match status" value="1"/>
</dbReference>
<dbReference type="Gene3D" id="1.20.1600.10">
    <property type="entry name" value="Outer membrane efflux proteins (OEP)"/>
    <property type="match status" value="1"/>
</dbReference>
<dbReference type="InterPro" id="IPR003423">
    <property type="entry name" value="OMP_efflux"/>
</dbReference>
<evidence type="ECO:0000313" key="2">
    <source>
        <dbReference type="EMBL" id="MFC4026058.1"/>
    </source>
</evidence>
<evidence type="ECO:0000313" key="3">
    <source>
        <dbReference type="Proteomes" id="UP001595793"/>
    </source>
</evidence>
<protein>
    <submittedName>
        <fullName evidence="2">TolC family protein</fullName>
    </submittedName>
</protein>